<evidence type="ECO:0000313" key="2">
    <source>
        <dbReference type="EMBL" id="MSR94690.1"/>
    </source>
</evidence>
<evidence type="ECO:0000256" key="1">
    <source>
        <dbReference type="SAM" id="SignalP"/>
    </source>
</evidence>
<comment type="caution">
    <text evidence="2">The sequence shown here is derived from an EMBL/GenBank/DDBJ whole genome shotgun (WGS) entry which is preliminary data.</text>
</comment>
<feature type="signal peptide" evidence="1">
    <location>
        <begin position="1"/>
        <end position="25"/>
    </location>
</feature>
<accession>A0A6N7V3J7</accession>
<protein>
    <submittedName>
        <fullName evidence="2">Uncharacterized protein</fullName>
    </submittedName>
</protein>
<dbReference type="EMBL" id="VULY01000018">
    <property type="protein sequence ID" value="MSR94690.1"/>
    <property type="molecule type" value="Genomic_DNA"/>
</dbReference>
<keyword evidence="3" id="KW-1185">Reference proteome</keyword>
<organism evidence="2 3">
    <name type="scientific">Suipraeoptans intestinalis</name>
    <dbReference type="NCBI Taxonomy" id="2606628"/>
    <lineage>
        <taxon>Bacteria</taxon>
        <taxon>Bacillati</taxon>
        <taxon>Bacillota</taxon>
        <taxon>Clostridia</taxon>
        <taxon>Lachnospirales</taxon>
        <taxon>Lachnospiraceae</taxon>
        <taxon>Suipraeoptans</taxon>
    </lineage>
</organism>
<reference evidence="2 3" key="1">
    <citation type="submission" date="2019-08" db="EMBL/GenBank/DDBJ databases">
        <title>In-depth cultivation of the pig gut microbiome towards novel bacterial diversity and tailored functional studies.</title>
        <authorList>
            <person name="Wylensek D."/>
            <person name="Hitch T.C.A."/>
            <person name="Clavel T."/>
        </authorList>
    </citation>
    <scope>NUCLEOTIDE SEQUENCE [LARGE SCALE GENOMIC DNA]</scope>
    <source>
        <strain evidence="2 3">68-1-5</strain>
    </source>
</reference>
<dbReference type="InterPro" id="IPR020208">
    <property type="entry name" value="DUF2712"/>
</dbReference>
<name>A0A6N7V3J7_9FIRM</name>
<dbReference type="RefSeq" id="WP_154478460.1">
    <property type="nucleotide sequence ID" value="NZ_VULY01000018.1"/>
</dbReference>
<gene>
    <name evidence="2" type="ORF">FYJ34_10595</name>
</gene>
<keyword evidence="1" id="KW-0732">Signal</keyword>
<feature type="chain" id="PRO_5026721551" evidence="1">
    <location>
        <begin position="26"/>
        <end position="130"/>
    </location>
</feature>
<dbReference type="Pfam" id="PF10916">
    <property type="entry name" value="DUF2712"/>
    <property type="match status" value="1"/>
</dbReference>
<dbReference type="Proteomes" id="UP000434409">
    <property type="component" value="Unassembled WGS sequence"/>
</dbReference>
<proteinExistence type="predicted"/>
<evidence type="ECO:0000313" key="3">
    <source>
        <dbReference type="Proteomes" id="UP000434409"/>
    </source>
</evidence>
<dbReference type="AlphaFoldDB" id="A0A6N7V3J7"/>
<sequence>MKKVAAVFMGVLMMTCLGGTLVSWANNHGDTYYSLYYNGDGGDVQTPIRAKTDASSAYIYHQGNVSAYVQVKSNGINPTDGAYHYHVNVGQARYLYNLVYERGYRNCYLQLTPTIHSSILLHGLWSPDSI</sequence>